<keyword evidence="4" id="KW-1185">Reference proteome</keyword>
<dbReference type="PROSITE" id="PS50989">
    <property type="entry name" value="COA_CT_CTER"/>
    <property type="match status" value="1"/>
</dbReference>
<dbReference type="PANTHER" id="PTHR43842:SF2">
    <property type="entry name" value="PROPIONYL-COA CARBOXYLASE BETA CHAIN, MITOCHONDRIAL"/>
    <property type="match status" value="1"/>
</dbReference>
<evidence type="ECO:0000256" key="1">
    <source>
        <dbReference type="SAM" id="MobiDB-lite"/>
    </source>
</evidence>
<accession>A0A5N5CX73</accession>
<dbReference type="Gene3D" id="3.90.226.10">
    <property type="entry name" value="2-enoyl-CoA Hydratase, Chain A, domain 1"/>
    <property type="match status" value="2"/>
</dbReference>
<dbReference type="GO" id="GO:0004658">
    <property type="term" value="F:propionyl-CoA carboxylase activity"/>
    <property type="evidence" value="ECO:0007669"/>
    <property type="project" value="TreeGrafter"/>
</dbReference>
<name>A0A5N5CX73_9PEZI</name>
<sequence>MADNNDNSSQKSAAASRLAQVSNHISPSTPNSANEKRRRSRRRDATTSLPADYSDILSQLNTLHTIARTPDPSHRGYSRQKAAGKLWVRERIAQLLDPSSPFHEIGSASGDVTWRQTDPSNPLHETPTAFTPSNNVFGIGTLLSPSNTTTTRRRILLTADDFTLRAGHADGAQAAKSVYGEKLALSLRVPVVKLVDGSSGGGSVSSIRTEGWSYVPPMMGWREVVAQLNEGIPNVGAVLGPAIGLGAARVTACHFSVMAGDVGALFNAGPKVVAGATFEEGLSFRDLGGPAVHCTNGTIDNLAANEAECFEQLRTVLSFLPDSGTQVPPLLANDDPSDRTSPELRSVIPRKRERMYNPRKIITTVVDRGGRPVGILSLNCEVNAGALDALGSQKITKHLKFCDVFNIPVVQFVDIPGYAVGTVAERTATMRHGITLATTYYSTSIPIFSVIVRRVYGVAGGIMVDSRDPHMRVAWPSGEWGSLPLDGGIEASHSHELREIERKEGKDKMKERYKELEQEYKRLMNPVRTANAFGIEEIVDPAVTRPVLAEWLKHVYEVLLPLRIQQRIAGTLKPTFS</sequence>
<dbReference type="AlphaFoldDB" id="A0A5N5CX73"/>
<dbReference type="InterPro" id="IPR034733">
    <property type="entry name" value="AcCoA_carboxyl_beta"/>
</dbReference>
<reference evidence="3 4" key="1">
    <citation type="journal article" date="2019" name="Sci. Rep.">
        <title>A multi-omics analysis of the grapevine pathogen Lasiodiplodia theobromae reveals that temperature affects the expression of virulence- and pathogenicity-related genes.</title>
        <authorList>
            <person name="Felix C."/>
            <person name="Meneses R."/>
            <person name="Goncalves M.F.M."/>
            <person name="Tilleman L."/>
            <person name="Duarte A.S."/>
            <person name="Jorrin-Novo J.V."/>
            <person name="Van de Peer Y."/>
            <person name="Deforce D."/>
            <person name="Van Nieuwerburgh F."/>
            <person name="Esteves A.C."/>
            <person name="Alves A."/>
        </authorList>
    </citation>
    <scope>NUCLEOTIDE SEQUENCE [LARGE SCALE GENOMIC DNA]</scope>
    <source>
        <strain evidence="3 4">LA-SOL3</strain>
    </source>
</reference>
<dbReference type="EMBL" id="VCHE01000159">
    <property type="protein sequence ID" value="KAB2569951.1"/>
    <property type="molecule type" value="Genomic_DNA"/>
</dbReference>
<dbReference type="InterPro" id="IPR051047">
    <property type="entry name" value="AccD/PCCB"/>
</dbReference>
<feature type="compositionally biased region" description="Polar residues" evidence="1">
    <location>
        <begin position="1"/>
        <end position="33"/>
    </location>
</feature>
<dbReference type="SUPFAM" id="SSF52096">
    <property type="entry name" value="ClpP/crotonase"/>
    <property type="match status" value="2"/>
</dbReference>
<organism evidence="3 4">
    <name type="scientific">Lasiodiplodia theobromae</name>
    <dbReference type="NCBI Taxonomy" id="45133"/>
    <lineage>
        <taxon>Eukaryota</taxon>
        <taxon>Fungi</taxon>
        <taxon>Dikarya</taxon>
        <taxon>Ascomycota</taxon>
        <taxon>Pezizomycotina</taxon>
        <taxon>Dothideomycetes</taxon>
        <taxon>Dothideomycetes incertae sedis</taxon>
        <taxon>Botryosphaeriales</taxon>
        <taxon>Botryosphaeriaceae</taxon>
        <taxon>Lasiodiplodia</taxon>
    </lineage>
</organism>
<feature type="region of interest" description="Disordered" evidence="1">
    <location>
        <begin position="1"/>
        <end position="53"/>
    </location>
</feature>
<dbReference type="PANTHER" id="PTHR43842">
    <property type="entry name" value="PROPIONYL-COA CARBOXYLASE BETA CHAIN"/>
    <property type="match status" value="1"/>
</dbReference>
<comment type="caution">
    <text evidence="3">The sequence shown here is derived from an EMBL/GenBank/DDBJ whole genome shotgun (WGS) entry which is preliminary data.</text>
</comment>
<evidence type="ECO:0000313" key="4">
    <source>
        <dbReference type="Proteomes" id="UP000325902"/>
    </source>
</evidence>
<dbReference type="Proteomes" id="UP000325902">
    <property type="component" value="Unassembled WGS sequence"/>
</dbReference>
<dbReference type="OrthoDB" id="439921at2759"/>
<dbReference type="InterPro" id="IPR011763">
    <property type="entry name" value="COA_CT_C"/>
</dbReference>
<feature type="domain" description="CoA carboxyltransferase C-terminal" evidence="2">
    <location>
        <begin position="312"/>
        <end position="574"/>
    </location>
</feature>
<gene>
    <name evidence="3" type="primary">accD5</name>
    <name evidence="3" type="ORF">DBV05_g11390</name>
</gene>
<dbReference type="Pfam" id="PF01039">
    <property type="entry name" value="Carboxyl_trans"/>
    <property type="match status" value="1"/>
</dbReference>
<evidence type="ECO:0000259" key="2">
    <source>
        <dbReference type="PROSITE" id="PS50989"/>
    </source>
</evidence>
<protein>
    <submittedName>
        <fullName evidence="3">Putative propionyl-CoA carboxylase beta chain 5</fullName>
    </submittedName>
</protein>
<evidence type="ECO:0000313" key="3">
    <source>
        <dbReference type="EMBL" id="KAB2569951.1"/>
    </source>
</evidence>
<proteinExistence type="predicted"/>
<dbReference type="InterPro" id="IPR029045">
    <property type="entry name" value="ClpP/crotonase-like_dom_sf"/>
</dbReference>